<evidence type="ECO:0000256" key="3">
    <source>
        <dbReference type="PROSITE-ProRule" id="PRU10038"/>
    </source>
</evidence>
<dbReference type="Pfam" id="PF07859">
    <property type="entry name" value="Abhydrolase_3"/>
    <property type="match status" value="1"/>
</dbReference>
<dbReference type="InterPro" id="IPR029058">
    <property type="entry name" value="AB_hydrolase_fold"/>
</dbReference>
<protein>
    <submittedName>
        <fullName evidence="5">Alpha/beta hydrolase</fullName>
    </submittedName>
</protein>
<reference evidence="5" key="1">
    <citation type="submission" date="2022-05" db="EMBL/GenBank/DDBJ databases">
        <title>Comparative genomics of Staphylococcus equorum isolates.</title>
        <authorList>
            <person name="Luelf R.H."/>
        </authorList>
    </citation>
    <scope>NUCLEOTIDE SEQUENCE</scope>
    <source>
        <strain evidence="5">TMW 2.2497</strain>
    </source>
</reference>
<proteinExistence type="inferred from homology"/>
<evidence type="ECO:0000313" key="5">
    <source>
        <dbReference type="EMBL" id="MDG0844759.1"/>
    </source>
</evidence>
<dbReference type="GO" id="GO:0016787">
    <property type="term" value="F:hydrolase activity"/>
    <property type="evidence" value="ECO:0007669"/>
    <property type="project" value="UniProtKB-KW"/>
</dbReference>
<keyword evidence="6" id="KW-1185">Reference proteome</keyword>
<evidence type="ECO:0000256" key="2">
    <source>
        <dbReference type="ARBA" id="ARBA00022801"/>
    </source>
</evidence>
<evidence type="ECO:0000256" key="1">
    <source>
        <dbReference type="ARBA" id="ARBA00010515"/>
    </source>
</evidence>
<dbReference type="Gene3D" id="3.40.50.1820">
    <property type="entry name" value="alpha/beta hydrolase"/>
    <property type="match status" value="1"/>
</dbReference>
<dbReference type="Proteomes" id="UP001152422">
    <property type="component" value="Unassembled WGS sequence"/>
</dbReference>
<comment type="similarity">
    <text evidence="1">Belongs to the 'GDXG' lipolytic enzyme family.</text>
</comment>
<dbReference type="InterPro" id="IPR033140">
    <property type="entry name" value="Lipase_GDXG_put_SER_AS"/>
</dbReference>
<feature type="domain" description="Alpha/beta hydrolase fold-3" evidence="4">
    <location>
        <begin position="93"/>
        <end position="298"/>
    </location>
</feature>
<dbReference type="SUPFAM" id="SSF53474">
    <property type="entry name" value="alpha/beta-Hydrolases"/>
    <property type="match status" value="1"/>
</dbReference>
<dbReference type="PROSITE" id="PS01174">
    <property type="entry name" value="LIPASE_GDXG_SER"/>
    <property type="match status" value="1"/>
</dbReference>
<evidence type="ECO:0000313" key="6">
    <source>
        <dbReference type="Proteomes" id="UP001152422"/>
    </source>
</evidence>
<dbReference type="AlphaFoldDB" id="A0A9X4L0T2"/>
<feature type="active site" evidence="3">
    <location>
        <position position="170"/>
    </location>
</feature>
<dbReference type="RefSeq" id="WP_277582702.1">
    <property type="nucleotide sequence ID" value="NZ_JAMBPY010000001.1"/>
</dbReference>
<evidence type="ECO:0000259" key="4">
    <source>
        <dbReference type="Pfam" id="PF07859"/>
    </source>
</evidence>
<organism evidence="5 6">
    <name type="scientific">Staphylococcus equorum</name>
    <dbReference type="NCBI Taxonomy" id="246432"/>
    <lineage>
        <taxon>Bacteria</taxon>
        <taxon>Bacillati</taxon>
        <taxon>Bacillota</taxon>
        <taxon>Bacilli</taxon>
        <taxon>Bacillales</taxon>
        <taxon>Staphylococcaceae</taxon>
        <taxon>Staphylococcus</taxon>
    </lineage>
</organism>
<keyword evidence="2 5" id="KW-0378">Hydrolase</keyword>
<dbReference type="PANTHER" id="PTHR48081">
    <property type="entry name" value="AB HYDROLASE SUPERFAMILY PROTEIN C4A8.06C"/>
    <property type="match status" value="1"/>
</dbReference>
<dbReference type="InterPro" id="IPR050300">
    <property type="entry name" value="GDXG_lipolytic_enzyme"/>
</dbReference>
<accession>A0A9X4L0T2</accession>
<dbReference type="InterPro" id="IPR013094">
    <property type="entry name" value="AB_hydrolase_3"/>
</dbReference>
<sequence>MDIVRKKLSEDKKENAINSMKLLTKLPVPVLEYLIRFNLKTFRKAMENQDQKLLNYSQPIYKETYKIYGWKNLISLNIYRNDSNADGKKPLLYFIHGGAFIGGSSYVNDNFMRALADRTGYVIASVDYTLSPEAKYPEGLNDCYKGLNYLLKYASDFDIDTTQISIAGDSAGGNLAAALILKLAKEQIKIQNQILYYPLTDLVSLGKPSYKQQGAAFQGMKKLIFVCQRLYLKNNKDKHLPYVSPLRANIPPEMPNTLIMVAENDGLKSDGIEYAELLEKSGHKVSCLLYENAYHAFINNLGYSPEADDALEETIHFVTN</sequence>
<gene>
    <name evidence="5" type="ORF">M4L89_00695</name>
</gene>
<dbReference type="PANTHER" id="PTHR48081:SF8">
    <property type="entry name" value="ALPHA_BETA HYDROLASE FOLD-3 DOMAIN-CONTAINING PROTEIN-RELATED"/>
    <property type="match status" value="1"/>
</dbReference>
<dbReference type="EMBL" id="JAMBQA010000001">
    <property type="protein sequence ID" value="MDG0844759.1"/>
    <property type="molecule type" value="Genomic_DNA"/>
</dbReference>
<comment type="caution">
    <text evidence="5">The sequence shown here is derived from an EMBL/GenBank/DDBJ whole genome shotgun (WGS) entry which is preliminary data.</text>
</comment>
<name>A0A9X4L0T2_9STAP</name>